<gene>
    <name evidence="1" type="ORF">OLEA9_A061575</name>
</gene>
<dbReference type="AlphaFoldDB" id="A0A8S0V969"/>
<dbReference type="SUPFAM" id="SSF48403">
    <property type="entry name" value="Ankyrin repeat"/>
    <property type="match status" value="1"/>
</dbReference>
<evidence type="ECO:0000313" key="1">
    <source>
        <dbReference type="EMBL" id="CAA3030014.1"/>
    </source>
</evidence>
<dbReference type="InterPro" id="IPR036770">
    <property type="entry name" value="Ankyrin_rpt-contain_sf"/>
</dbReference>
<proteinExistence type="predicted"/>
<dbReference type="PANTHER" id="PTHR24177:SF468">
    <property type="entry name" value="PGG DOMAIN-CONTAINING PROTEIN"/>
    <property type="match status" value="1"/>
</dbReference>
<comment type="caution">
    <text evidence="1">The sequence shown here is derived from an EMBL/GenBank/DDBJ whole genome shotgun (WGS) entry which is preliminary data.</text>
</comment>
<dbReference type="OrthoDB" id="1925304at2759"/>
<keyword evidence="2" id="KW-1185">Reference proteome</keyword>
<name>A0A8S0V969_OLEEU</name>
<sequence length="293" mass="34103">MKAVGDDDHWIKDLNDALDNGTWESIERIIHEHPNEVFKARLNENGDTLLLLAFDKGKNELINKLVEKITPDLLAETDIFGNTALHLQQNLDLFNMPKYLHKYSQYWYFVYQVFSTETVTTEQNWRTEHSAYEVQYRDIPALRLKIRHANRLVRELCFIIIESMDKSQEKLGKPLLLAAQNGIFEVVIEILLRDPTAITYTNDKGHSIFHVAVMYRDLTILWIAHVCNKQQKGICRLDCDVDGNNILHFVGYKPHQAGIFTNQYGAIFPMRRELQWFVVKILFLRVLCLSSGP</sequence>
<protein>
    <submittedName>
        <fullName evidence="1">Uncharacterized protein</fullName>
    </submittedName>
</protein>
<dbReference type="Proteomes" id="UP000594638">
    <property type="component" value="Unassembled WGS sequence"/>
</dbReference>
<organism evidence="1 2">
    <name type="scientific">Olea europaea subsp. europaea</name>
    <dbReference type="NCBI Taxonomy" id="158383"/>
    <lineage>
        <taxon>Eukaryota</taxon>
        <taxon>Viridiplantae</taxon>
        <taxon>Streptophyta</taxon>
        <taxon>Embryophyta</taxon>
        <taxon>Tracheophyta</taxon>
        <taxon>Spermatophyta</taxon>
        <taxon>Magnoliopsida</taxon>
        <taxon>eudicotyledons</taxon>
        <taxon>Gunneridae</taxon>
        <taxon>Pentapetalae</taxon>
        <taxon>asterids</taxon>
        <taxon>lamiids</taxon>
        <taxon>Lamiales</taxon>
        <taxon>Oleaceae</taxon>
        <taxon>Oleeae</taxon>
        <taxon>Olea</taxon>
    </lineage>
</organism>
<dbReference type="EMBL" id="CACTIH010009344">
    <property type="protein sequence ID" value="CAA3030014.1"/>
    <property type="molecule type" value="Genomic_DNA"/>
</dbReference>
<dbReference type="GO" id="GO:0016020">
    <property type="term" value="C:membrane"/>
    <property type="evidence" value="ECO:0007669"/>
    <property type="project" value="TreeGrafter"/>
</dbReference>
<evidence type="ECO:0000313" key="2">
    <source>
        <dbReference type="Proteomes" id="UP000594638"/>
    </source>
</evidence>
<dbReference type="PANTHER" id="PTHR24177">
    <property type="entry name" value="CASKIN"/>
    <property type="match status" value="1"/>
</dbReference>
<dbReference type="Gramene" id="OE9A061575T1">
    <property type="protein sequence ID" value="OE9A061575C1"/>
    <property type="gene ID" value="OE9A061575"/>
</dbReference>
<dbReference type="Gene3D" id="1.25.40.20">
    <property type="entry name" value="Ankyrin repeat-containing domain"/>
    <property type="match status" value="2"/>
</dbReference>
<reference evidence="1 2" key="1">
    <citation type="submission" date="2019-12" db="EMBL/GenBank/DDBJ databases">
        <authorList>
            <person name="Alioto T."/>
            <person name="Alioto T."/>
            <person name="Gomez Garrido J."/>
        </authorList>
    </citation>
    <scope>NUCLEOTIDE SEQUENCE [LARGE SCALE GENOMIC DNA]</scope>
</reference>
<accession>A0A8S0V969</accession>